<evidence type="ECO:0000313" key="1">
    <source>
        <dbReference type="EMBL" id="KRY40934.1"/>
    </source>
</evidence>
<accession>A0A0V1BVG2</accession>
<organism evidence="1 2">
    <name type="scientific">Trichinella spiralis</name>
    <name type="common">Trichina worm</name>
    <dbReference type="NCBI Taxonomy" id="6334"/>
    <lineage>
        <taxon>Eukaryota</taxon>
        <taxon>Metazoa</taxon>
        <taxon>Ecdysozoa</taxon>
        <taxon>Nematoda</taxon>
        <taxon>Enoplea</taxon>
        <taxon>Dorylaimia</taxon>
        <taxon>Trichinellida</taxon>
        <taxon>Trichinellidae</taxon>
        <taxon>Trichinella</taxon>
    </lineage>
</organism>
<reference evidence="1 2" key="1">
    <citation type="submission" date="2015-01" db="EMBL/GenBank/DDBJ databases">
        <title>Evolution of Trichinella species and genotypes.</title>
        <authorList>
            <person name="Korhonen P.K."/>
            <person name="Edoardo P."/>
            <person name="Giuseppe L.R."/>
            <person name="Gasser R.B."/>
        </authorList>
    </citation>
    <scope>NUCLEOTIDE SEQUENCE [LARGE SCALE GENOMIC DNA]</scope>
    <source>
        <strain evidence="1">ISS3</strain>
    </source>
</reference>
<dbReference type="AlphaFoldDB" id="A0A0V1BVG2"/>
<keyword evidence="2" id="KW-1185">Reference proteome</keyword>
<name>A0A0V1BVG2_TRISP</name>
<dbReference type="EMBL" id="JYDH01000010">
    <property type="protein sequence ID" value="KRY40934.1"/>
    <property type="molecule type" value="Genomic_DNA"/>
</dbReference>
<proteinExistence type="predicted"/>
<evidence type="ECO:0000313" key="2">
    <source>
        <dbReference type="Proteomes" id="UP000054776"/>
    </source>
</evidence>
<gene>
    <name evidence="1" type="ORF">T01_7708</name>
</gene>
<dbReference type="OrthoDB" id="10359929at2759"/>
<dbReference type="InParanoid" id="A0A0V1BVG2"/>
<sequence>MYIYKYVYKNADAFEIYFASLVLTMKFYKKIVEFDVFINFQDTENIKYYRLLFTKSGIFLKELLLSISSVPVCLHVTCHLTPANSKVQGKEEPPRSSGGLMSCQRLEQRLLQVGYFLKQTNRRRPVVQFKYQIPIVEV</sequence>
<comment type="caution">
    <text evidence="1">The sequence shown here is derived from an EMBL/GenBank/DDBJ whole genome shotgun (WGS) entry which is preliminary data.</text>
</comment>
<protein>
    <submittedName>
        <fullName evidence="1">Uncharacterized protein</fullName>
    </submittedName>
</protein>
<dbReference type="Proteomes" id="UP000054776">
    <property type="component" value="Unassembled WGS sequence"/>
</dbReference>